<evidence type="ECO:0000313" key="5">
    <source>
        <dbReference type="EMBL" id="CAK0887224.1"/>
    </source>
</evidence>
<organism evidence="5 6">
    <name type="scientific">Prorocentrum cordatum</name>
    <dbReference type="NCBI Taxonomy" id="2364126"/>
    <lineage>
        <taxon>Eukaryota</taxon>
        <taxon>Sar</taxon>
        <taxon>Alveolata</taxon>
        <taxon>Dinophyceae</taxon>
        <taxon>Prorocentrales</taxon>
        <taxon>Prorocentraceae</taxon>
        <taxon>Prorocentrum</taxon>
    </lineage>
</organism>
<feature type="region of interest" description="Disordered" evidence="3">
    <location>
        <begin position="320"/>
        <end position="340"/>
    </location>
</feature>
<evidence type="ECO:0000256" key="2">
    <source>
        <dbReference type="ARBA" id="ARBA00022553"/>
    </source>
</evidence>
<feature type="domain" description="Thioester reductase (TE)" evidence="4">
    <location>
        <begin position="185"/>
        <end position="410"/>
    </location>
</feature>
<dbReference type="Gene3D" id="3.40.50.720">
    <property type="entry name" value="NAD(P)-binding Rossmann-like Domain"/>
    <property type="match status" value="1"/>
</dbReference>
<name>A0ABN9WQ52_9DINO</name>
<evidence type="ECO:0000259" key="4">
    <source>
        <dbReference type="Pfam" id="PF07993"/>
    </source>
</evidence>
<dbReference type="SUPFAM" id="SSF51735">
    <property type="entry name" value="NAD(P)-binding Rossmann-fold domains"/>
    <property type="match status" value="1"/>
</dbReference>
<evidence type="ECO:0000256" key="3">
    <source>
        <dbReference type="SAM" id="MobiDB-lite"/>
    </source>
</evidence>
<dbReference type="PANTHER" id="PTHR44845:SF6">
    <property type="entry name" value="BETA-ALANINE-ACTIVATING ENZYME"/>
    <property type="match status" value="1"/>
</dbReference>
<protein>
    <recommendedName>
        <fullName evidence="4">Thioester reductase (TE) domain-containing protein</fullName>
    </recommendedName>
</protein>
<dbReference type="Pfam" id="PF07993">
    <property type="entry name" value="NAD_binding_4"/>
    <property type="match status" value="1"/>
</dbReference>
<reference evidence="5" key="1">
    <citation type="submission" date="2023-10" db="EMBL/GenBank/DDBJ databases">
        <authorList>
            <person name="Chen Y."/>
            <person name="Shah S."/>
            <person name="Dougan E. K."/>
            <person name="Thang M."/>
            <person name="Chan C."/>
        </authorList>
    </citation>
    <scope>NUCLEOTIDE SEQUENCE [LARGE SCALE GENOMIC DNA]</scope>
</reference>
<proteinExistence type="predicted"/>
<dbReference type="PANTHER" id="PTHR44845">
    <property type="entry name" value="CARRIER DOMAIN-CONTAINING PROTEIN"/>
    <property type="match status" value="1"/>
</dbReference>
<keyword evidence="2" id="KW-0597">Phosphoprotein</keyword>
<sequence length="546" mass="59216">MVYGDGRHDQTVAVVDPVRLNTPEHELLKGLHACAAEHGCANHEIVARVIVASKHFSQQEQTLNGTDKLNRSHIFKIYREDLETALDDLARDCVDPTRDLDESMGFRDQGGTSIKANEIANLYGKLGVPRDAVIKLLLLPTGQGELSLQRVKSMLSTASPEKIELPTDVGPGLALSGERGEAVLLTGGTGFLGPFVAAELLRRGRQVICLVRAPNPEAALHRMHARLLSAGLWSDGMAGGLEVVCGSLSADGLGLTQAAADALAARVGYVLHLGAKVDLRSDFAAHRSANVGGTIEVLRLAFRARARVLFASTTDVLVRGAGDEEPDPEELPVPREGDGSEPVGYRLSKLVGELLVKQGQSRGLSALVCRLGMVGGDSRSGACNAQDFLCRLLIGFAHTRAFPEPSGDVPQTFLRFLAADTASEVLVELLFCDETRPCHLTECAEDLPLMDLRGMLERFGKPFDVLTLVPFTEWIGRAEVDGAFSVWPVLSFAKDFIHFPVFNTRSARPGRIKQLVSQNLGARLTSSRQDLETIIHKMLRFLFHSR</sequence>
<dbReference type="InterPro" id="IPR013120">
    <property type="entry name" value="FAR_NAD-bd"/>
</dbReference>
<gene>
    <name evidence="5" type="ORF">PCOR1329_LOCUS68342</name>
</gene>
<evidence type="ECO:0000313" key="6">
    <source>
        <dbReference type="Proteomes" id="UP001189429"/>
    </source>
</evidence>
<keyword evidence="6" id="KW-1185">Reference proteome</keyword>
<dbReference type="Proteomes" id="UP001189429">
    <property type="component" value="Unassembled WGS sequence"/>
</dbReference>
<keyword evidence="1" id="KW-0596">Phosphopantetheine</keyword>
<accession>A0ABN9WQ52</accession>
<dbReference type="EMBL" id="CAUYUJ010018911">
    <property type="protein sequence ID" value="CAK0887224.1"/>
    <property type="molecule type" value="Genomic_DNA"/>
</dbReference>
<dbReference type="InterPro" id="IPR036291">
    <property type="entry name" value="NAD(P)-bd_dom_sf"/>
</dbReference>
<comment type="caution">
    <text evidence="5">The sequence shown here is derived from an EMBL/GenBank/DDBJ whole genome shotgun (WGS) entry which is preliminary data.</text>
</comment>
<evidence type="ECO:0000256" key="1">
    <source>
        <dbReference type="ARBA" id="ARBA00022450"/>
    </source>
</evidence>